<evidence type="ECO:0000313" key="4">
    <source>
        <dbReference type="EMBL" id="MDP9612931.1"/>
    </source>
</evidence>
<evidence type="ECO:0000256" key="2">
    <source>
        <dbReference type="ARBA" id="ARBA00022679"/>
    </source>
</evidence>
<evidence type="ECO:0000259" key="3">
    <source>
        <dbReference type="Pfam" id="PF13649"/>
    </source>
</evidence>
<dbReference type="SUPFAM" id="SSF53335">
    <property type="entry name" value="S-adenosyl-L-methionine-dependent methyltransferases"/>
    <property type="match status" value="1"/>
</dbReference>
<dbReference type="InterPro" id="IPR041698">
    <property type="entry name" value="Methyltransf_25"/>
</dbReference>
<dbReference type="EMBL" id="JAURUE010000001">
    <property type="protein sequence ID" value="MDP9612931.1"/>
    <property type="molecule type" value="Genomic_DNA"/>
</dbReference>
<keyword evidence="4" id="KW-0830">Ubiquinone</keyword>
<dbReference type="CDD" id="cd02440">
    <property type="entry name" value="AdoMet_MTases"/>
    <property type="match status" value="1"/>
</dbReference>
<keyword evidence="2" id="KW-0808">Transferase</keyword>
<organism evidence="4 5">
    <name type="scientific">Streptomyces demainii</name>
    <dbReference type="NCBI Taxonomy" id="588122"/>
    <lineage>
        <taxon>Bacteria</taxon>
        <taxon>Bacillati</taxon>
        <taxon>Actinomycetota</taxon>
        <taxon>Actinomycetes</taxon>
        <taxon>Kitasatosporales</taxon>
        <taxon>Streptomycetaceae</taxon>
        <taxon>Streptomyces</taxon>
    </lineage>
</organism>
<sequence>MLGNAMNMVFNYDDLAVEYAQHRTPYGGLLDTLIGRAREAGAVLELGCGTANHLIAIAEATSVRCVGLDASTGMLEQARSRGSGRIELIHGDATASTLPSASFGLIYSVDVIHHVRDVHAYFQEVARLLAPGGLVCTVTDSEEMIRAREALSRYFPGTVPFELARYHAVPVLRDAEQRAGLAAHSTQEFAEPWQINDTKLFEARAYSSLYGISDAEHRRGIEAMKADLARGPIKGERRSCALWSVKPSD</sequence>
<gene>
    <name evidence="4" type="ORF">JOF35_005208</name>
</gene>
<evidence type="ECO:0000256" key="1">
    <source>
        <dbReference type="ARBA" id="ARBA00022603"/>
    </source>
</evidence>
<evidence type="ECO:0000313" key="5">
    <source>
        <dbReference type="Proteomes" id="UP001234880"/>
    </source>
</evidence>
<accession>A0ABT9KWV9</accession>
<dbReference type="PANTHER" id="PTHR43861">
    <property type="entry name" value="TRANS-ACONITATE 2-METHYLTRANSFERASE-RELATED"/>
    <property type="match status" value="1"/>
</dbReference>
<proteinExistence type="predicted"/>
<dbReference type="Proteomes" id="UP001234880">
    <property type="component" value="Unassembled WGS sequence"/>
</dbReference>
<dbReference type="Pfam" id="PF13649">
    <property type="entry name" value="Methyltransf_25"/>
    <property type="match status" value="1"/>
</dbReference>
<feature type="domain" description="Methyltransferase" evidence="3">
    <location>
        <begin position="43"/>
        <end position="133"/>
    </location>
</feature>
<keyword evidence="1" id="KW-0489">Methyltransferase</keyword>
<dbReference type="PANTHER" id="PTHR43861:SF1">
    <property type="entry name" value="TRANS-ACONITATE 2-METHYLTRANSFERASE"/>
    <property type="match status" value="1"/>
</dbReference>
<dbReference type="Gene3D" id="3.40.50.150">
    <property type="entry name" value="Vaccinia Virus protein VP39"/>
    <property type="match status" value="1"/>
</dbReference>
<comment type="caution">
    <text evidence="4">The sequence shown here is derived from an EMBL/GenBank/DDBJ whole genome shotgun (WGS) entry which is preliminary data.</text>
</comment>
<protein>
    <submittedName>
        <fullName evidence="4">Ubiquinone/menaquinone biosynthesis C-methylase UbiE</fullName>
    </submittedName>
</protein>
<keyword evidence="5" id="KW-1185">Reference proteome</keyword>
<dbReference type="InterPro" id="IPR029063">
    <property type="entry name" value="SAM-dependent_MTases_sf"/>
</dbReference>
<dbReference type="RefSeq" id="WP_307111276.1">
    <property type="nucleotide sequence ID" value="NZ_JAURUE010000001.1"/>
</dbReference>
<name>A0ABT9KWV9_9ACTN</name>
<reference evidence="4 5" key="1">
    <citation type="submission" date="2023-07" db="EMBL/GenBank/DDBJ databases">
        <title>Sequencing the genomes of 1000 actinobacteria strains.</title>
        <authorList>
            <person name="Klenk H.-P."/>
        </authorList>
    </citation>
    <scope>NUCLEOTIDE SEQUENCE [LARGE SCALE GENOMIC DNA]</scope>
    <source>
        <strain evidence="4 5">DSM 41600</strain>
    </source>
</reference>